<dbReference type="CDD" id="cd03357">
    <property type="entry name" value="LbH_MAT_GAT"/>
    <property type="match status" value="1"/>
</dbReference>
<organism evidence="6 7">
    <name type="scientific">Prevotella pallens</name>
    <dbReference type="NCBI Taxonomy" id="60133"/>
    <lineage>
        <taxon>Bacteria</taxon>
        <taxon>Pseudomonadati</taxon>
        <taxon>Bacteroidota</taxon>
        <taxon>Bacteroidia</taxon>
        <taxon>Bacteroidales</taxon>
        <taxon>Prevotellaceae</taxon>
        <taxon>Prevotella</taxon>
    </lineage>
</organism>
<dbReference type="GO" id="GO:0008870">
    <property type="term" value="F:galactoside O-acetyltransferase activity"/>
    <property type="evidence" value="ECO:0007669"/>
    <property type="project" value="TreeGrafter"/>
</dbReference>
<feature type="domain" description="N-acetyltransferase" evidence="5">
    <location>
        <begin position="2"/>
        <end position="164"/>
    </location>
</feature>
<dbReference type="InterPro" id="IPR039369">
    <property type="entry name" value="LacA-like"/>
</dbReference>
<dbReference type="PANTHER" id="PTHR43017">
    <property type="entry name" value="GALACTOSIDE O-ACETYLTRANSFERASE"/>
    <property type="match status" value="1"/>
</dbReference>
<dbReference type="AlphaFoldDB" id="A0A379F146"/>
<proteinExistence type="inferred from homology"/>
<dbReference type="Gene3D" id="2.160.10.10">
    <property type="entry name" value="Hexapeptide repeat proteins"/>
    <property type="match status" value="1"/>
</dbReference>
<protein>
    <submittedName>
        <fullName evidence="6">Acetyltransferase SA2342</fullName>
        <ecNumber evidence="6">2.3.1.-</ecNumber>
    </submittedName>
</protein>
<evidence type="ECO:0000313" key="6">
    <source>
        <dbReference type="EMBL" id="SUC12367.1"/>
    </source>
</evidence>
<dbReference type="InterPro" id="IPR018357">
    <property type="entry name" value="Hexapep_transf_CS"/>
</dbReference>
<name>A0A379F146_9BACT</name>
<dbReference type="InterPro" id="IPR011004">
    <property type="entry name" value="Trimer_LpxA-like_sf"/>
</dbReference>
<dbReference type="Pfam" id="PF00132">
    <property type="entry name" value="Hexapep"/>
    <property type="match status" value="1"/>
</dbReference>
<dbReference type="InterPro" id="IPR024688">
    <property type="entry name" value="Mac_dom"/>
</dbReference>
<dbReference type="SUPFAM" id="SSF51161">
    <property type="entry name" value="Trimeric LpxA-like enzymes"/>
    <property type="match status" value="1"/>
</dbReference>
<dbReference type="Gene3D" id="3.40.630.30">
    <property type="match status" value="1"/>
</dbReference>
<evidence type="ECO:0000259" key="5">
    <source>
        <dbReference type="PROSITE" id="PS51186"/>
    </source>
</evidence>
<dbReference type="InterPro" id="IPR000182">
    <property type="entry name" value="GNAT_dom"/>
</dbReference>
<dbReference type="SUPFAM" id="SSF55729">
    <property type="entry name" value="Acyl-CoA N-acyltransferases (Nat)"/>
    <property type="match status" value="1"/>
</dbReference>
<dbReference type="InterPro" id="IPR016181">
    <property type="entry name" value="Acyl_CoA_acyltransferase"/>
</dbReference>
<gene>
    <name evidence="6" type="ORF">NCTC13043_00970</name>
</gene>
<evidence type="ECO:0000313" key="7">
    <source>
        <dbReference type="Proteomes" id="UP000254235"/>
    </source>
</evidence>
<dbReference type="EC" id="2.3.1.-" evidence="6"/>
<evidence type="ECO:0000256" key="2">
    <source>
        <dbReference type="ARBA" id="ARBA00022679"/>
    </source>
</evidence>
<evidence type="ECO:0000256" key="3">
    <source>
        <dbReference type="ARBA" id="ARBA00022737"/>
    </source>
</evidence>
<evidence type="ECO:0000256" key="4">
    <source>
        <dbReference type="ARBA" id="ARBA00023315"/>
    </source>
</evidence>
<dbReference type="PROSITE" id="PS51186">
    <property type="entry name" value="GNAT"/>
    <property type="match status" value="1"/>
</dbReference>
<sequence length="355" mass="39942">MATIRKATLTDMPIVLSIIQYGREKMIASGNSHQWGKLHPSDEQIKMDIEKENSYLVLSDEGSPIATFAFIEGVDSTYLEIEGKGWLNNEHYGTIHRIASVPNVHGILSTVIEYCFQKVKNIRIDTHEENFIMRKGLQKLGFTYCGIIHLENGEPRLAFQKTIDNSTRNMTEREKQEQGLPYNALDPEVLKGLSECEEECFYLNHLSPSKREERTERLRKLLGKTGNRFKIIQPFFCDYGFNIEIGEKFFANTNLVILDEAKVTFGDNVFIAPNCAFYTVGHAIDPDERNAEIQYAYPIKVGNNVWIGGNVVVLPGVTIGNNVVIGAGSVVTKNIPDNVVAVGNPCRVIKRIDVK</sequence>
<keyword evidence="3" id="KW-0677">Repeat</keyword>
<dbReference type="PANTHER" id="PTHR43017:SF1">
    <property type="entry name" value="ACETYLTRANSFERASE YJL218W-RELATED"/>
    <property type="match status" value="1"/>
</dbReference>
<dbReference type="PROSITE" id="PS00101">
    <property type="entry name" value="HEXAPEP_TRANSFERASES"/>
    <property type="match status" value="1"/>
</dbReference>
<keyword evidence="4 6" id="KW-0012">Acyltransferase</keyword>
<dbReference type="EMBL" id="UGTP01000001">
    <property type="protein sequence ID" value="SUC12367.1"/>
    <property type="molecule type" value="Genomic_DNA"/>
</dbReference>
<dbReference type="SMART" id="SM01266">
    <property type="entry name" value="Mac"/>
    <property type="match status" value="1"/>
</dbReference>
<accession>A0A379F146</accession>
<reference evidence="6 7" key="1">
    <citation type="submission" date="2018-06" db="EMBL/GenBank/DDBJ databases">
        <authorList>
            <consortium name="Pathogen Informatics"/>
            <person name="Doyle S."/>
        </authorList>
    </citation>
    <scope>NUCLEOTIDE SEQUENCE [LARGE SCALE GENOMIC DNA]</scope>
    <source>
        <strain evidence="6 7">NCTC13043</strain>
    </source>
</reference>
<dbReference type="Proteomes" id="UP000254235">
    <property type="component" value="Unassembled WGS sequence"/>
</dbReference>
<dbReference type="Pfam" id="PF12464">
    <property type="entry name" value="Mac"/>
    <property type="match status" value="1"/>
</dbReference>
<evidence type="ECO:0000256" key="1">
    <source>
        <dbReference type="ARBA" id="ARBA00007274"/>
    </source>
</evidence>
<dbReference type="InterPro" id="IPR001451">
    <property type="entry name" value="Hexapep"/>
</dbReference>
<comment type="similarity">
    <text evidence="1">Belongs to the transferase hexapeptide repeat family.</text>
</comment>
<dbReference type="FunFam" id="2.160.10.10:FF:000008">
    <property type="entry name" value="Maltose O-acetyltransferase"/>
    <property type="match status" value="1"/>
</dbReference>
<keyword evidence="2 6" id="KW-0808">Transferase</keyword>